<feature type="region of interest" description="Disordered" evidence="3">
    <location>
        <begin position="578"/>
        <end position="598"/>
    </location>
</feature>
<dbReference type="Pfam" id="PF13863">
    <property type="entry name" value="DUF4200"/>
    <property type="match status" value="1"/>
</dbReference>
<feature type="compositionally biased region" description="Basic and acidic residues" evidence="3">
    <location>
        <begin position="581"/>
        <end position="592"/>
    </location>
</feature>
<dbReference type="EMBL" id="JAPMOS010000072">
    <property type="protein sequence ID" value="KAJ4456383.1"/>
    <property type="molecule type" value="Genomic_DNA"/>
</dbReference>
<proteinExistence type="predicted"/>
<organism evidence="5 6">
    <name type="scientific">Paratrimastix pyriformis</name>
    <dbReference type="NCBI Taxonomy" id="342808"/>
    <lineage>
        <taxon>Eukaryota</taxon>
        <taxon>Metamonada</taxon>
        <taxon>Preaxostyla</taxon>
        <taxon>Paratrimastigidae</taxon>
        <taxon>Paratrimastix</taxon>
    </lineage>
</organism>
<dbReference type="PANTHER" id="PTHR21683:SF3">
    <property type="entry name" value="CILIA AND FLAGELLA ASSOCIATED PROTEIN 100"/>
    <property type="match status" value="1"/>
</dbReference>
<feature type="domain" description="DUF4200" evidence="4">
    <location>
        <begin position="241"/>
        <end position="320"/>
    </location>
</feature>
<evidence type="ECO:0000256" key="3">
    <source>
        <dbReference type="SAM" id="MobiDB-lite"/>
    </source>
</evidence>
<keyword evidence="1 2" id="KW-0175">Coiled coil</keyword>
<evidence type="ECO:0000313" key="6">
    <source>
        <dbReference type="Proteomes" id="UP001141327"/>
    </source>
</evidence>
<dbReference type="InterPro" id="IPR051147">
    <property type="entry name" value="CFAP_domain-containing"/>
</dbReference>
<sequence>MSSRPLPRKPSETSTTPSRRPSSKPLGANPFHMPPGHAAIDMIEEEERKKKEIREKMRVCSIQDKPYTRGRAISNTQLLQTIDPSYTAGSKARGTPTAGGTISPSLPLPTRKPRTEPRESLHEFIDKKREMFMVGISVQTKESEIQRLQALLEQRRAEIESVFAAPDIPDAGHPPPRVIHAPGHIHTPVISTPIHPPTPPKKRKNLNFHQDFAFGFLCDAHTFSLQSPHPGHIHTPHLLALEGKLQDDNKAFDDARDNLERAAEESAMEVEKVQKEREKATAELKRIESGIQRDSVEIEKSKERLGQYLECKRFLEGLMPPEVREQEQMLDEQIKAEVFAGWRPHPPNYEEEKKRMYFKTPVQLMEVFNALEEHNLQLIQDRQDAEEVFETLRQTYERAEAQQRAKLAELESQEAAIQALLERESDRNAEHVGSDQLRQVREGEKQRLDTITADIASVFGGLQIEGDSESSTTATMGDPLVMLNKIEGYVLNLVRILKQMHEDPTSQVADRIKFGITYVVVVAIASSHQRWWWLSPVRWWLSEWWRLGGGGYHYSVLAHQGHGGYHQVLVRSSMNAPRPFGRHEMPRSEKPALRRQVKVADQGVKQEDELQKFIEEDD</sequence>
<evidence type="ECO:0000256" key="1">
    <source>
        <dbReference type="ARBA" id="ARBA00023054"/>
    </source>
</evidence>
<dbReference type="Proteomes" id="UP001141327">
    <property type="component" value="Unassembled WGS sequence"/>
</dbReference>
<evidence type="ECO:0000256" key="2">
    <source>
        <dbReference type="SAM" id="Coils"/>
    </source>
</evidence>
<feature type="coiled-coil region" evidence="2">
    <location>
        <begin position="245"/>
        <end position="290"/>
    </location>
</feature>
<feature type="region of interest" description="Disordered" evidence="3">
    <location>
        <begin position="86"/>
        <end position="118"/>
    </location>
</feature>
<name>A0ABQ8UC75_9EUKA</name>
<dbReference type="PANTHER" id="PTHR21683">
    <property type="entry name" value="COILED-COIL DOMAIN-CONTAINING PROTEIN 42 LIKE-2-LIKE-RELATED"/>
    <property type="match status" value="1"/>
</dbReference>
<dbReference type="InterPro" id="IPR025252">
    <property type="entry name" value="DUF4200"/>
</dbReference>
<accession>A0ABQ8UC75</accession>
<feature type="coiled-coil region" evidence="2">
    <location>
        <begin position="382"/>
        <end position="427"/>
    </location>
</feature>
<feature type="compositionally biased region" description="Low complexity" evidence="3">
    <location>
        <begin position="12"/>
        <end position="25"/>
    </location>
</feature>
<comment type="caution">
    <text evidence="5">The sequence shown here is derived from an EMBL/GenBank/DDBJ whole genome shotgun (WGS) entry which is preliminary data.</text>
</comment>
<keyword evidence="6" id="KW-1185">Reference proteome</keyword>
<reference evidence="5" key="1">
    <citation type="journal article" date="2022" name="bioRxiv">
        <title>Genomics of Preaxostyla Flagellates Illuminates Evolutionary Transitions and the Path Towards Mitochondrial Loss.</title>
        <authorList>
            <person name="Novak L.V.F."/>
            <person name="Treitli S.C."/>
            <person name="Pyrih J."/>
            <person name="Halakuc P."/>
            <person name="Pipaliya S.V."/>
            <person name="Vacek V."/>
            <person name="Brzon O."/>
            <person name="Soukal P."/>
            <person name="Eme L."/>
            <person name="Dacks J.B."/>
            <person name="Karnkowska A."/>
            <person name="Elias M."/>
            <person name="Hampl V."/>
        </authorList>
    </citation>
    <scope>NUCLEOTIDE SEQUENCE</scope>
    <source>
        <strain evidence="5">RCP-MX</strain>
    </source>
</reference>
<evidence type="ECO:0000313" key="5">
    <source>
        <dbReference type="EMBL" id="KAJ4456383.1"/>
    </source>
</evidence>
<evidence type="ECO:0000259" key="4">
    <source>
        <dbReference type="Pfam" id="PF13863"/>
    </source>
</evidence>
<protein>
    <recommendedName>
        <fullName evidence="4">DUF4200 domain-containing protein</fullName>
    </recommendedName>
</protein>
<gene>
    <name evidence="5" type="ORF">PAPYR_8424</name>
</gene>
<feature type="region of interest" description="Disordered" evidence="3">
    <location>
        <begin position="1"/>
        <end position="37"/>
    </location>
</feature>